<feature type="transmembrane region" description="Helical" evidence="1">
    <location>
        <begin position="267"/>
        <end position="284"/>
    </location>
</feature>
<proteinExistence type="predicted"/>
<dbReference type="SUPFAM" id="SSF52540">
    <property type="entry name" value="P-loop containing nucleoside triphosphate hydrolases"/>
    <property type="match status" value="1"/>
</dbReference>
<dbReference type="Gene3D" id="3.40.50.300">
    <property type="entry name" value="P-loop containing nucleotide triphosphate hydrolases"/>
    <property type="match status" value="1"/>
</dbReference>
<reference evidence="2 3" key="1">
    <citation type="journal article" date="2023" name="G3 (Bethesda)">
        <title>A chromosome-level genome assembly of Zasmidium syzygii isolated from banana leaves.</title>
        <authorList>
            <person name="van Westerhoven A.C."/>
            <person name="Mehrabi R."/>
            <person name="Talebi R."/>
            <person name="Steentjes M.B.F."/>
            <person name="Corcolon B."/>
            <person name="Chong P.A."/>
            <person name="Kema G.H.J."/>
            <person name="Seidl M.F."/>
        </authorList>
    </citation>
    <scope>NUCLEOTIDE SEQUENCE [LARGE SCALE GENOMIC DNA]</scope>
    <source>
        <strain evidence="2 3">P124</strain>
    </source>
</reference>
<dbReference type="PANTHER" id="PTHR36978:SF4">
    <property type="entry name" value="P-LOOP CONTAINING NUCLEOSIDE TRIPHOSPHATE HYDROLASE PROTEIN"/>
    <property type="match status" value="1"/>
</dbReference>
<organism evidence="2 3">
    <name type="scientific">Zasmidium cellare</name>
    <name type="common">Wine cellar mold</name>
    <name type="synonym">Racodium cellare</name>
    <dbReference type="NCBI Taxonomy" id="395010"/>
    <lineage>
        <taxon>Eukaryota</taxon>
        <taxon>Fungi</taxon>
        <taxon>Dikarya</taxon>
        <taxon>Ascomycota</taxon>
        <taxon>Pezizomycotina</taxon>
        <taxon>Dothideomycetes</taxon>
        <taxon>Dothideomycetidae</taxon>
        <taxon>Mycosphaerellales</taxon>
        <taxon>Mycosphaerellaceae</taxon>
        <taxon>Zasmidium</taxon>
    </lineage>
</organism>
<sequence>MATQEEQIQALKDDLFREVPYEDPRNRVRTTPMQVLNLSFLRTGSMTMQAALTQLGFRCFHSVTSFFPAIQETDLWIEALNRKFRPEGPPLTKEDFDRMLGHFSAVSADAPAICFAEELINFYPDSKVILIERDIEAWHKSYCNTIVKNMHDPWNVLVANYINPGYVGKLYWVHTTWRKLWIGANDADEHRVKSKQVYREHYDLMRRITPKERLLEFKLTDGWEPLCQFLQVPVPETPFPRVNDTEAYAALVNAVVMRGFVSVMKKASLYISAIIVVGVGWVAFR</sequence>
<gene>
    <name evidence="2" type="ORF">PRZ48_009337</name>
</gene>
<protein>
    <submittedName>
        <fullName evidence="2">Uncharacterized protein</fullName>
    </submittedName>
</protein>
<dbReference type="InterPro" id="IPR040632">
    <property type="entry name" value="Sulfotransfer_4"/>
</dbReference>
<evidence type="ECO:0000313" key="2">
    <source>
        <dbReference type="EMBL" id="KAK4498827.1"/>
    </source>
</evidence>
<dbReference type="InterPro" id="IPR027417">
    <property type="entry name" value="P-loop_NTPase"/>
</dbReference>
<dbReference type="Proteomes" id="UP001305779">
    <property type="component" value="Unassembled WGS sequence"/>
</dbReference>
<dbReference type="Pfam" id="PF17784">
    <property type="entry name" value="Sulfotransfer_4"/>
    <property type="match status" value="1"/>
</dbReference>
<comment type="caution">
    <text evidence="2">The sequence shown here is derived from an EMBL/GenBank/DDBJ whole genome shotgun (WGS) entry which is preliminary data.</text>
</comment>
<evidence type="ECO:0000313" key="3">
    <source>
        <dbReference type="Proteomes" id="UP001305779"/>
    </source>
</evidence>
<dbReference type="EMBL" id="JAXOVC010000007">
    <property type="protein sequence ID" value="KAK4498827.1"/>
    <property type="molecule type" value="Genomic_DNA"/>
</dbReference>
<keyword evidence="1" id="KW-0472">Membrane</keyword>
<evidence type="ECO:0000256" key="1">
    <source>
        <dbReference type="SAM" id="Phobius"/>
    </source>
</evidence>
<keyword evidence="1" id="KW-1133">Transmembrane helix</keyword>
<keyword evidence="3" id="KW-1185">Reference proteome</keyword>
<accession>A0ABR0EBG3</accession>
<name>A0ABR0EBG3_ZASCE</name>
<dbReference type="PANTHER" id="PTHR36978">
    <property type="entry name" value="P-LOOP CONTAINING NUCLEOTIDE TRIPHOSPHATE HYDROLASE"/>
    <property type="match status" value="1"/>
</dbReference>
<keyword evidence="1" id="KW-0812">Transmembrane</keyword>